<reference evidence="3" key="1">
    <citation type="submission" date="2017-02" db="UniProtKB">
        <authorList>
            <consortium name="WormBaseParasite"/>
        </authorList>
    </citation>
    <scope>IDENTIFICATION</scope>
</reference>
<sequence length="311" mass="32085">LAEIDGHGHAVQRHGAEVGRARLVLQGGEVQPRVPEQLFGDGALNPPLGRHPLLVGIGADDVELGRGRGILQRRPGIARAGRVVDDQDARRPMRRRDLELIGPAAIEGHGLTVELARDRMAFGRAEVGVVDQHQRDLALQVDALEVVPAALGRIDAIADEDQGGVAQGDALHRPVGRDDDVFGALKLGRAAVGGNADGGGAVLTGAADLGDLHPRPVRAAGLKTERLELLAQPFDGAVLAGRDRGAALERVGGEHAGRLVQPGRVDAAGRGAGLSQRRGRTHQGGDQADGGGTGEGHGRARHLGGSGHAAP</sequence>
<accession>A0A0N4Z5P0</accession>
<evidence type="ECO:0000313" key="2">
    <source>
        <dbReference type="Proteomes" id="UP000038045"/>
    </source>
</evidence>
<dbReference type="WBParaSite" id="PTRK_0000243400.1">
    <property type="protein sequence ID" value="PTRK_0000243400.1"/>
    <property type="gene ID" value="PTRK_0000243400"/>
</dbReference>
<evidence type="ECO:0000256" key="1">
    <source>
        <dbReference type="SAM" id="MobiDB-lite"/>
    </source>
</evidence>
<organism evidence="2 3">
    <name type="scientific">Parastrongyloides trichosuri</name>
    <name type="common">Possum-specific nematode worm</name>
    <dbReference type="NCBI Taxonomy" id="131310"/>
    <lineage>
        <taxon>Eukaryota</taxon>
        <taxon>Metazoa</taxon>
        <taxon>Ecdysozoa</taxon>
        <taxon>Nematoda</taxon>
        <taxon>Chromadorea</taxon>
        <taxon>Rhabditida</taxon>
        <taxon>Tylenchina</taxon>
        <taxon>Panagrolaimomorpha</taxon>
        <taxon>Strongyloidoidea</taxon>
        <taxon>Strongyloididae</taxon>
        <taxon>Parastrongyloides</taxon>
    </lineage>
</organism>
<keyword evidence="2" id="KW-1185">Reference proteome</keyword>
<evidence type="ECO:0000313" key="3">
    <source>
        <dbReference type="WBParaSite" id="PTRK_0000243400.1"/>
    </source>
</evidence>
<proteinExistence type="predicted"/>
<dbReference type="AlphaFoldDB" id="A0A0N4Z5P0"/>
<protein>
    <submittedName>
        <fullName evidence="3">Phenol hydroxylase</fullName>
    </submittedName>
</protein>
<dbReference type="Proteomes" id="UP000038045">
    <property type="component" value="Unplaced"/>
</dbReference>
<name>A0A0N4Z5P0_PARTI</name>
<feature type="region of interest" description="Disordered" evidence="1">
    <location>
        <begin position="253"/>
        <end position="311"/>
    </location>
</feature>